<dbReference type="PANTHER" id="PTHR11060:SF0">
    <property type="entry name" value="PROTEIN MEMO1"/>
    <property type="match status" value="1"/>
</dbReference>
<dbReference type="Pfam" id="PF01875">
    <property type="entry name" value="Memo"/>
    <property type="match status" value="1"/>
</dbReference>
<protein>
    <recommendedName>
        <fullName evidence="2">MEMO1 family protein AJ81_00305</fullName>
    </recommendedName>
</protein>
<evidence type="ECO:0000313" key="4">
    <source>
        <dbReference type="Proteomes" id="UP000077469"/>
    </source>
</evidence>
<dbReference type="KEGG" id="phy:AJ81_00305"/>
<dbReference type="Proteomes" id="UP000077469">
    <property type="component" value="Chromosome"/>
</dbReference>
<dbReference type="CDD" id="cd07361">
    <property type="entry name" value="MEMO_like"/>
    <property type="match status" value="1"/>
</dbReference>
<dbReference type="HAMAP" id="MF_00055">
    <property type="entry name" value="MEMO1"/>
    <property type="match status" value="1"/>
</dbReference>
<dbReference type="AlphaFoldDB" id="A0A0X1KNN5"/>
<evidence type="ECO:0000256" key="2">
    <source>
        <dbReference type="HAMAP-Rule" id="MF_00055"/>
    </source>
</evidence>
<dbReference type="InterPro" id="IPR002737">
    <property type="entry name" value="MEMO1_fam"/>
</dbReference>
<comment type="similarity">
    <text evidence="1 2">Belongs to the MEMO1 family.</text>
</comment>
<sequence>MKREPVVAGSFYPASRKALIELIESCFTSKIGPGQLPKKPDRPLERNVALIVPHAGYVYSGPVAAHAYAELARLGNPKLVVLLGPNHTGYGARIGVWAEGSWSTPLGEVQVCEEAAQKVLEECRQASADIRCHMVEHSLEVQLPFLQYVFKDFEILPITMFPLSLQVCKSLAHALDELFRSFSSTVLVVSSDFNHYEDDATTKRKDQLAIEEILRKDPEGLYRVAADERITMCGLSPVACLLYMQSFSKARLLKHATSGDTSGDRSHVVGYASFIFE</sequence>
<keyword evidence="4" id="KW-1185">Reference proteome</keyword>
<organism evidence="3 4">
    <name type="scientific">Pseudothermotoga hypogea DSM 11164 = NBRC 106472</name>
    <dbReference type="NCBI Taxonomy" id="1123384"/>
    <lineage>
        <taxon>Bacteria</taxon>
        <taxon>Thermotogati</taxon>
        <taxon>Thermotogota</taxon>
        <taxon>Thermotogae</taxon>
        <taxon>Thermotogales</taxon>
        <taxon>Thermotogaceae</taxon>
        <taxon>Pseudothermotoga</taxon>
    </lineage>
</organism>
<dbReference type="PATRIC" id="fig|1123384.7.peg.58"/>
<dbReference type="NCBIfam" id="TIGR04336">
    <property type="entry name" value="AmmeMemoSam_B"/>
    <property type="match status" value="1"/>
</dbReference>
<evidence type="ECO:0000313" key="3">
    <source>
        <dbReference type="EMBL" id="AJC72887.1"/>
    </source>
</evidence>
<dbReference type="Gene3D" id="3.40.830.10">
    <property type="entry name" value="LigB-like"/>
    <property type="match status" value="1"/>
</dbReference>
<gene>
    <name evidence="3" type="ORF">AJ81_00305</name>
</gene>
<dbReference type="STRING" id="1123384.AJ81_00305"/>
<reference evidence="3 4" key="1">
    <citation type="submission" date="2014-01" db="EMBL/GenBank/DDBJ databases">
        <title>Genome sequencing of Thermotog hypogea.</title>
        <authorList>
            <person name="Zhang X."/>
            <person name="Alvare G."/>
            <person name="Fristensky B."/>
            <person name="Chen L."/>
            <person name="Suen T."/>
            <person name="Chen Q."/>
            <person name="Ma K."/>
        </authorList>
    </citation>
    <scope>NUCLEOTIDE SEQUENCE [LARGE SCALE GENOMIC DNA]</scope>
    <source>
        <strain evidence="3 4">DSM 11164</strain>
    </source>
</reference>
<evidence type="ECO:0000256" key="1">
    <source>
        <dbReference type="ARBA" id="ARBA00006315"/>
    </source>
</evidence>
<dbReference type="RefSeq" id="WP_031503003.1">
    <property type="nucleotide sequence ID" value="NC_022795.1"/>
</dbReference>
<proteinExistence type="inferred from homology"/>
<dbReference type="OrthoDB" id="9785549at2"/>
<accession>A0A0X1KNN5</accession>
<dbReference type="PaxDb" id="1123384-AJ81_00305"/>
<name>A0A0X1KNN5_9THEM</name>
<dbReference type="PANTHER" id="PTHR11060">
    <property type="entry name" value="PROTEIN MEMO1"/>
    <property type="match status" value="1"/>
</dbReference>
<dbReference type="EMBL" id="CP007141">
    <property type="protein sequence ID" value="AJC72887.1"/>
    <property type="molecule type" value="Genomic_DNA"/>
</dbReference>